<proteinExistence type="predicted"/>
<evidence type="ECO:0000313" key="2">
    <source>
        <dbReference type="Proteomes" id="UP001419268"/>
    </source>
</evidence>
<gene>
    <name evidence="1" type="ORF">Scep_019403</name>
</gene>
<name>A0AAP0IAP9_9MAGN</name>
<comment type="caution">
    <text evidence="1">The sequence shown here is derived from an EMBL/GenBank/DDBJ whole genome shotgun (WGS) entry which is preliminary data.</text>
</comment>
<dbReference type="Proteomes" id="UP001419268">
    <property type="component" value="Unassembled WGS sequence"/>
</dbReference>
<accession>A0AAP0IAP9</accession>
<reference evidence="1 2" key="1">
    <citation type="submission" date="2024-01" db="EMBL/GenBank/DDBJ databases">
        <title>Genome assemblies of Stephania.</title>
        <authorList>
            <person name="Yang L."/>
        </authorList>
    </citation>
    <scope>NUCLEOTIDE SEQUENCE [LARGE SCALE GENOMIC DNA]</scope>
    <source>
        <strain evidence="1">JXDWG</strain>
        <tissue evidence="1">Leaf</tissue>
    </source>
</reference>
<protein>
    <submittedName>
        <fullName evidence="1">Uncharacterized protein</fullName>
    </submittedName>
</protein>
<sequence length="62" mass="7372">MELDEEFRLEARVSSAHPRKVRPPERVPRTVVMVRRASETVHHWPNFPCPRCKISHDRTQVI</sequence>
<keyword evidence="2" id="KW-1185">Reference proteome</keyword>
<evidence type="ECO:0000313" key="1">
    <source>
        <dbReference type="EMBL" id="KAK9111884.1"/>
    </source>
</evidence>
<dbReference type="AlphaFoldDB" id="A0AAP0IAP9"/>
<dbReference type="EMBL" id="JBBNAG010000008">
    <property type="protein sequence ID" value="KAK9111884.1"/>
    <property type="molecule type" value="Genomic_DNA"/>
</dbReference>
<organism evidence="1 2">
    <name type="scientific">Stephania cephalantha</name>
    <dbReference type="NCBI Taxonomy" id="152367"/>
    <lineage>
        <taxon>Eukaryota</taxon>
        <taxon>Viridiplantae</taxon>
        <taxon>Streptophyta</taxon>
        <taxon>Embryophyta</taxon>
        <taxon>Tracheophyta</taxon>
        <taxon>Spermatophyta</taxon>
        <taxon>Magnoliopsida</taxon>
        <taxon>Ranunculales</taxon>
        <taxon>Menispermaceae</taxon>
        <taxon>Menispermoideae</taxon>
        <taxon>Cissampelideae</taxon>
        <taxon>Stephania</taxon>
    </lineage>
</organism>